<comment type="caution">
    <text evidence="1">The sequence shown here is derived from an EMBL/GenBank/DDBJ whole genome shotgun (WGS) entry which is preliminary data.</text>
</comment>
<evidence type="ECO:0000313" key="1">
    <source>
        <dbReference type="EMBL" id="GBN49127.1"/>
    </source>
</evidence>
<reference evidence="1 2" key="1">
    <citation type="journal article" date="2019" name="Sci. Rep.">
        <title>Orb-weaving spider Araneus ventricosus genome elucidates the spidroin gene catalogue.</title>
        <authorList>
            <person name="Kono N."/>
            <person name="Nakamura H."/>
            <person name="Ohtoshi R."/>
            <person name="Moran D.A.P."/>
            <person name="Shinohara A."/>
            <person name="Yoshida Y."/>
            <person name="Fujiwara M."/>
            <person name="Mori M."/>
            <person name="Tomita M."/>
            <person name="Arakawa K."/>
        </authorList>
    </citation>
    <scope>NUCLEOTIDE SEQUENCE [LARGE SCALE GENOMIC DNA]</scope>
</reference>
<dbReference type="AlphaFoldDB" id="A0A4Y2PFZ1"/>
<dbReference type="EMBL" id="BGPR01011006">
    <property type="protein sequence ID" value="GBN49127.1"/>
    <property type="molecule type" value="Genomic_DNA"/>
</dbReference>
<name>A0A4Y2PFZ1_ARAVE</name>
<accession>A0A4Y2PFZ1</accession>
<gene>
    <name evidence="1" type="ORF">AVEN_241253_1</name>
</gene>
<dbReference type="Proteomes" id="UP000499080">
    <property type="component" value="Unassembled WGS sequence"/>
</dbReference>
<keyword evidence="2" id="KW-1185">Reference proteome</keyword>
<protein>
    <submittedName>
        <fullName evidence="1">Uncharacterized protein</fullName>
    </submittedName>
</protein>
<proteinExistence type="predicted"/>
<evidence type="ECO:0000313" key="2">
    <source>
        <dbReference type="Proteomes" id="UP000499080"/>
    </source>
</evidence>
<sequence>MLGTQEQIPPLPQWLENGYRCPTVSWAKNAQESQVANQSALLLSSRGSHSDKVKGDGKVSHMILLPVWSAQLSTAQQLLRIHRNVIEKV</sequence>
<organism evidence="1 2">
    <name type="scientific">Araneus ventricosus</name>
    <name type="common">Orbweaver spider</name>
    <name type="synonym">Epeira ventricosa</name>
    <dbReference type="NCBI Taxonomy" id="182803"/>
    <lineage>
        <taxon>Eukaryota</taxon>
        <taxon>Metazoa</taxon>
        <taxon>Ecdysozoa</taxon>
        <taxon>Arthropoda</taxon>
        <taxon>Chelicerata</taxon>
        <taxon>Arachnida</taxon>
        <taxon>Araneae</taxon>
        <taxon>Araneomorphae</taxon>
        <taxon>Entelegynae</taxon>
        <taxon>Araneoidea</taxon>
        <taxon>Araneidae</taxon>
        <taxon>Araneus</taxon>
    </lineage>
</organism>